<dbReference type="SUPFAM" id="SSF57783">
    <property type="entry name" value="Zinc beta-ribbon"/>
    <property type="match status" value="1"/>
</dbReference>
<evidence type="ECO:0000259" key="1">
    <source>
        <dbReference type="Pfam" id="PF13154"/>
    </source>
</evidence>
<dbReference type="Gene3D" id="3.40.1360.10">
    <property type="match status" value="1"/>
</dbReference>
<proteinExistence type="predicted"/>
<comment type="caution">
    <text evidence="2">The sequence shown here is derived from an EMBL/GenBank/DDBJ whole genome shotgun (WGS) entry which is preliminary data.</text>
</comment>
<evidence type="ECO:0000313" key="2">
    <source>
        <dbReference type="EMBL" id="HJF94633.1"/>
    </source>
</evidence>
<gene>
    <name evidence="2" type="ORF">K8V82_07560</name>
</gene>
<dbReference type="InterPro" id="IPR025054">
    <property type="entry name" value="DUF3991"/>
</dbReference>
<dbReference type="Pfam" id="PF13154">
    <property type="entry name" value="DUF3991"/>
    <property type="match status" value="1"/>
</dbReference>
<reference evidence="2" key="1">
    <citation type="journal article" date="2021" name="PeerJ">
        <title>Extensive microbial diversity within the chicken gut microbiome revealed by metagenomics and culture.</title>
        <authorList>
            <person name="Gilroy R."/>
            <person name="Ravi A."/>
            <person name="Getino M."/>
            <person name="Pursley I."/>
            <person name="Horton D.L."/>
            <person name="Alikhan N.F."/>
            <person name="Baker D."/>
            <person name="Gharbi K."/>
            <person name="Hall N."/>
            <person name="Watson M."/>
            <person name="Adriaenssens E.M."/>
            <person name="Foster-Nyarko E."/>
            <person name="Jarju S."/>
            <person name="Secka A."/>
            <person name="Antonio M."/>
            <person name="Oren A."/>
            <person name="Chaudhuri R.R."/>
            <person name="La Ragione R."/>
            <person name="Hildebrand F."/>
            <person name="Pallen M.J."/>
        </authorList>
    </citation>
    <scope>NUCLEOTIDE SEQUENCE</scope>
    <source>
        <strain evidence="2">ChiSjej5B23-16112</strain>
    </source>
</reference>
<dbReference type="AlphaFoldDB" id="A0A921I1J9"/>
<reference evidence="2" key="2">
    <citation type="submission" date="2021-09" db="EMBL/GenBank/DDBJ databases">
        <authorList>
            <person name="Gilroy R."/>
        </authorList>
    </citation>
    <scope>NUCLEOTIDE SEQUENCE</scope>
    <source>
        <strain evidence="2">ChiSjej5B23-16112</strain>
    </source>
</reference>
<sequence length="327" mass="38255">MAWYTQEEIRQVSEILTIDYLKRCEPGRLKKCRYLRHEYELIDHDSFKINELSSVWHWKSRDIGGKYALKFLQVVDGIPFTEAMRILQGTFPNYVPVKPVLEEKEELPFTLPGQARDNRQIWKYLKERGISREVFDYCVNLGILYESIPYHNAVFVGLDEKGVPRYAFLRGIYARAEKPFKREQAGSNKAYSFCIPPTGTSRRVAVYEAAIETMAHMTLEENRADKWRLSLGGIYAPKDESRPCNPKKPLALEHFLKVHPEIWEIELCTNNDQAGRKAAEAMHQQYKEKYQIIKNLPQKEGADYGDLAKEQKQVLEEKRMQMTGRER</sequence>
<evidence type="ECO:0000313" key="3">
    <source>
        <dbReference type="Proteomes" id="UP000769156"/>
    </source>
</evidence>
<accession>A0A921I1J9</accession>
<feature type="domain" description="DUF3991" evidence="1">
    <location>
        <begin position="124"/>
        <end position="194"/>
    </location>
</feature>
<dbReference type="Proteomes" id="UP000769156">
    <property type="component" value="Unassembled WGS sequence"/>
</dbReference>
<dbReference type="EMBL" id="DYVY01000121">
    <property type="protein sequence ID" value="HJF94633.1"/>
    <property type="molecule type" value="Genomic_DNA"/>
</dbReference>
<protein>
    <submittedName>
        <fullName evidence="2">DUF3991 and toprim domain-containing protein</fullName>
    </submittedName>
</protein>
<organism evidence="2 3">
    <name type="scientific">Lachnoclostridium phocaeense</name>
    <dbReference type="NCBI Taxonomy" id="1871021"/>
    <lineage>
        <taxon>Bacteria</taxon>
        <taxon>Bacillati</taxon>
        <taxon>Bacillota</taxon>
        <taxon>Clostridia</taxon>
        <taxon>Lachnospirales</taxon>
        <taxon>Lachnospiraceae</taxon>
    </lineage>
</organism>
<name>A0A921I1J9_9FIRM</name>